<dbReference type="GO" id="GO:0000774">
    <property type="term" value="F:adenyl-nucleotide exchange factor activity"/>
    <property type="evidence" value="ECO:0007669"/>
    <property type="project" value="TreeGrafter"/>
</dbReference>
<feature type="region of interest" description="Disordered" evidence="2">
    <location>
        <begin position="1"/>
        <end position="47"/>
    </location>
</feature>
<evidence type="ECO:0000256" key="1">
    <source>
        <dbReference type="ARBA" id="ARBA00022737"/>
    </source>
</evidence>
<dbReference type="AlphaFoldDB" id="A0A2W1BWZ2"/>
<evidence type="ECO:0000256" key="2">
    <source>
        <dbReference type="SAM" id="MobiDB-lite"/>
    </source>
</evidence>
<evidence type="ECO:0000313" key="5">
    <source>
        <dbReference type="Proteomes" id="UP000249218"/>
    </source>
</evidence>
<feature type="compositionally biased region" description="Low complexity" evidence="2">
    <location>
        <begin position="30"/>
        <end position="43"/>
    </location>
</feature>
<keyword evidence="5" id="KW-1185">Reference proteome</keyword>
<gene>
    <name evidence="4" type="primary">HaOG203674</name>
    <name evidence="4" type="ORF">B5X24_HaOG203674</name>
</gene>
<name>A0A2W1BWZ2_HELAM</name>
<dbReference type="Pfam" id="PF08609">
    <property type="entry name" value="Fes1"/>
    <property type="match status" value="1"/>
</dbReference>
<dbReference type="GO" id="GO:0005783">
    <property type="term" value="C:endoplasmic reticulum"/>
    <property type="evidence" value="ECO:0007669"/>
    <property type="project" value="TreeGrafter"/>
</dbReference>
<dbReference type="Gene3D" id="1.25.10.10">
    <property type="entry name" value="Leucine-rich Repeat Variant"/>
    <property type="match status" value="1"/>
</dbReference>
<keyword evidence="1" id="KW-0677">Repeat</keyword>
<proteinExistence type="predicted"/>
<dbReference type="PANTHER" id="PTHR19316">
    <property type="entry name" value="PROTEIN FOLDING REGULATOR"/>
    <property type="match status" value="1"/>
</dbReference>
<dbReference type="InterPro" id="IPR011989">
    <property type="entry name" value="ARM-like"/>
</dbReference>
<feature type="domain" description="Nucleotide exchange factor Fes1" evidence="3">
    <location>
        <begin position="52"/>
        <end position="144"/>
    </location>
</feature>
<dbReference type="Proteomes" id="UP000249218">
    <property type="component" value="Unassembled WGS sequence"/>
</dbReference>
<feature type="compositionally biased region" description="Low complexity" evidence="2">
    <location>
        <begin position="1"/>
        <end position="14"/>
    </location>
</feature>
<dbReference type="EMBL" id="KZ149935">
    <property type="protein sequence ID" value="PZC77196.1"/>
    <property type="molecule type" value="Genomic_DNA"/>
</dbReference>
<protein>
    <recommendedName>
        <fullName evidence="3">Nucleotide exchange factor Fes1 domain-containing protein</fullName>
    </recommendedName>
</protein>
<reference evidence="4 5" key="1">
    <citation type="journal article" date="2017" name="BMC Biol.">
        <title>Genomic innovations, transcriptional plasticity and gene loss underlying the evolution and divergence of two highly polyphagous and invasive Helicoverpa pest species.</title>
        <authorList>
            <person name="Pearce S.L."/>
            <person name="Clarke D.F."/>
            <person name="East P.D."/>
            <person name="Elfekih S."/>
            <person name="Gordon K.H."/>
            <person name="Jermiin L.S."/>
            <person name="McGaughran A."/>
            <person name="Oakeshott J.G."/>
            <person name="Papanikolaou A."/>
            <person name="Perera O.P."/>
            <person name="Rane R.V."/>
            <person name="Richards S."/>
            <person name="Tay W.T."/>
            <person name="Walsh T.K."/>
            <person name="Anderson A."/>
            <person name="Anderson C.J."/>
            <person name="Asgari S."/>
            <person name="Board P.G."/>
            <person name="Bretschneider A."/>
            <person name="Campbell P.M."/>
            <person name="Chertemps T."/>
            <person name="Christeller J.T."/>
            <person name="Coppin C.W."/>
            <person name="Downes S.J."/>
            <person name="Duan G."/>
            <person name="Farnsworth C.A."/>
            <person name="Good R.T."/>
            <person name="Han L.B."/>
            <person name="Han Y.C."/>
            <person name="Hatje K."/>
            <person name="Horne I."/>
            <person name="Huang Y.P."/>
            <person name="Hughes D.S."/>
            <person name="Jacquin-Joly E."/>
            <person name="James W."/>
            <person name="Jhangiani S."/>
            <person name="Kollmar M."/>
            <person name="Kuwar S.S."/>
            <person name="Li S."/>
            <person name="Liu N.Y."/>
            <person name="Maibeche M.T."/>
            <person name="Miller J.R."/>
            <person name="Montagne N."/>
            <person name="Perry T."/>
            <person name="Qu J."/>
            <person name="Song S.V."/>
            <person name="Sutton G.G."/>
            <person name="Vogel H."/>
            <person name="Walenz B.P."/>
            <person name="Xu W."/>
            <person name="Zhang H.J."/>
            <person name="Zou Z."/>
            <person name="Batterham P."/>
            <person name="Edwards O.R."/>
            <person name="Feyereisen R."/>
            <person name="Gibbs R.A."/>
            <person name="Heckel D.G."/>
            <person name="McGrath A."/>
            <person name="Robin C."/>
            <person name="Scherer S.E."/>
            <person name="Worley K.C."/>
            <person name="Wu Y.D."/>
        </authorList>
    </citation>
    <scope>NUCLEOTIDE SEQUENCE [LARGE SCALE GENOMIC DNA]</scope>
    <source>
        <strain evidence="4">Harm_GR_Male_#8</strain>
        <tissue evidence="4">Whole organism</tissue>
    </source>
</reference>
<sequence>MESSNSPSRTSHNSGRAGQLLPVQSAPLQSNSAVVSHEASHVSMQPRAPRSLQGLLKYAMEATQAQDAPGNADLRMDEERRQFLEEALRSLTVNVTEVLDNAIKVLTNSVKMNDIKMEDQLPDEVKNSFTVLLDHVDNIDVANDFHKMGGFAMFPICYSSKNAEIRERASAVLGTLCQNNPYCQTRALECGLLHVLLNLVQTEQGHTLTKCLYAISCSTREFEPACRELIAQGGCSTLVAVLSAPEPAAKTKAAFLIRYFCQHYPEAKKQFIKQNIVTIIIAKIQENRDESTEHLLSILQVLVTSNDATVLKQCREPRSNLKNILENHLSRPELSDDRFTEEKEYCQDVLLHVFGSTVNNQAIR</sequence>
<dbReference type="InterPro" id="IPR016024">
    <property type="entry name" value="ARM-type_fold"/>
</dbReference>
<dbReference type="InterPro" id="IPR013918">
    <property type="entry name" value="Nucleotide_exch_fac_Fes1"/>
</dbReference>
<evidence type="ECO:0000313" key="4">
    <source>
        <dbReference type="EMBL" id="PZC77196.1"/>
    </source>
</evidence>
<dbReference type="OrthoDB" id="10250458at2759"/>
<dbReference type="SUPFAM" id="SSF48371">
    <property type="entry name" value="ARM repeat"/>
    <property type="match status" value="1"/>
</dbReference>
<dbReference type="PANTHER" id="PTHR19316:SF18">
    <property type="entry name" value="HSP70-BINDING PROTEIN 1"/>
    <property type="match status" value="1"/>
</dbReference>
<evidence type="ECO:0000259" key="3">
    <source>
        <dbReference type="Pfam" id="PF08609"/>
    </source>
</evidence>
<organism evidence="4 5">
    <name type="scientific">Helicoverpa armigera</name>
    <name type="common">Cotton bollworm</name>
    <name type="synonym">Heliothis armigera</name>
    <dbReference type="NCBI Taxonomy" id="29058"/>
    <lineage>
        <taxon>Eukaryota</taxon>
        <taxon>Metazoa</taxon>
        <taxon>Ecdysozoa</taxon>
        <taxon>Arthropoda</taxon>
        <taxon>Hexapoda</taxon>
        <taxon>Insecta</taxon>
        <taxon>Pterygota</taxon>
        <taxon>Neoptera</taxon>
        <taxon>Endopterygota</taxon>
        <taxon>Lepidoptera</taxon>
        <taxon>Glossata</taxon>
        <taxon>Ditrysia</taxon>
        <taxon>Noctuoidea</taxon>
        <taxon>Noctuidae</taxon>
        <taxon>Heliothinae</taxon>
        <taxon>Helicoverpa</taxon>
    </lineage>
</organism>
<dbReference type="InterPro" id="IPR050693">
    <property type="entry name" value="Hsp70_NEF-Inhibitors"/>
</dbReference>
<accession>A0A2W1BWZ2</accession>